<sequence length="1370" mass="156201">MANKPKQIRFEEDGFEDWSDSPASPLPSPTPSVGSFHRGSRPKQGTTRIPSRIVSKRALIELEYPFAEDGDTIVVQLALGEDHITELLELSKRIRSSDQGTSEVGDNGEFDQQERDRGFDWINVDAHAPETPSPNARRGEEFYEDIESTLEDTDWDRDDLEGPVIHSGVLNLNSAKSSMDNNMDSTAGRLLAWNQETSELINGAVTQLNTAHAAEFYMDRAGNQKVTLVCPEDYEFGVTDESLVRLRWLYDSSLGIYEYEDMFDTEPVVFISAPHLLLTDESSGKRFHENHYMRSLREVLYGYDDETRHKTDSRGRKFPFDGLRQYQLQVPQLWSLVVGADLIITFSELPSLELQRNLITVDRTRSSAGIYTIRLIDEKDMCRYHVVVKADCKYADFLKHAMALAFKGQGRLNAAAFVLVDDSFRTITADIWLDLLASETIENYVFSIREKHEGQRGSNDEFRALSEKLLTAGSRSSLGSRRDSRRSSFRSESRAANFDMQMVLHPGMWEYGGDDSPSPSEDGLEFEDDLLETSTMSFESHLGVDNSSLDGTVDLTTSMSETSFRLRNTATFDSSVSLGGVEVPKLFKLGKEIEHPAQPNGVTGSPKSQPGQSASNGINETRFTLPRRQTSRSFSNGAGGSDFTPDIQEGSRRRRSRSRSRTSSFTYARDSPLEAEPLPNWFNDQEHFRRTRSDMDASSYHGSWTRPTPDREFGTGYFSAGLPSLNLAEMDPVPFLAWRLTWDDDKRSKSEIEQTVSQLLGKLNATMESEKVGKWYKASFECTKDELIERLAAFPKVSLAPSFQMRDASFIIRQLNPNVHVYTSFQTDICQGLRWSIDEHKETDEQSWFISRTIEATFPYGESASVSGTRAQVDCDDCDELKDYLSPEEALEHWHKIHMRTPCQHQTKKGRVFDDPCFVWIRRQKAKETWTVRPRRASKNDVASSLDLFYGELEDIVDRIEELHKLVTSVTGLEDSTSCNDGRPHLPSSLVEAFERIVALFILKAKEISWMNRFAATSESSYGQHAEQRLLGLKRSGAATSERVRNHLDRAKEDIILLGTSKGDTERIIIAPIGPEFLAASLISHLQNNISVQGTDEKLDLISHYRNYTARLRFNTNRKPKREAFVEIHALEEELEALQMVVASQQGLLRAYQKLFSPLTFKYPTTDWMYYKERKSLFKLESKCVRRQQRRLAERDRALGILRKKVRVLRDDTKQRIEILDEGHGKAIRVFTIVTLFFLPLSFVTSFFGMNTIDIRDTNYDQRMFWTSALPLTFGVIGLAFLYGYKWDLIAAWATGTFTSAKKGTTTHDFPKEKALTWTTTAEQKDDWLPNHGRASVLGWRYRISYLSARQRQRKGRVPRKKTEDSLFRP</sequence>
<feature type="transmembrane region" description="Helical" evidence="7">
    <location>
        <begin position="1265"/>
        <end position="1285"/>
    </location>
</feature>
<dbReference type="Pfam" id="PF01544">
    <property type="entry name" value="CorA"/>
    <property type="match status" value="1"/>
</dbReference>
<evidence type="ECO:0000256" key="6">
    <source>
        <dbReference type="SAM" id="MobiDB-lite"/>
    </source>
</evidence>
<evidence type="ECO:0000256" key="7">
    <source>
        <dbReference type="SAM" id="Phobius"/>
    </source>
</evidence>
<name>A0A1G4BSB3_9PEZI</name>
<evidence type="ECO:0000256" key="3">
    <source>
        <dbReference type="ARBA" id="ARBA00022989"/>
    </source>
</evidence>
<feature type="region of interest" description="Disordered" evidence="6">
    <location>
        <begin position="595"/>
        <end position="670"/>
    </location>
</feature>
<feature type="domain" description="DUF8035" evidence="8">
    <location>
        <begin position="43"/>
        <end position="96"/>
    </location>
</feature>
<dbReference type="SUPFAM" id="SSF144083">
    <property type="entry name" value="Magnesium transport protein CorA, transmembrane region"/>
    <property type="match status" value="1"/>
</dbReference>
<organism evidence="9 10">
    <name type="scientific">Colletotrichum orchidophilum</name>
    <dbReference type="NCBI Taxonomy" id="1209926"/>
    <lineage>
        <taxon>Eukaryota</taxon>
        <taxon>Fungi</taxon>
        <taxon>Dikarya</taxon>
        <taxon>Ascomycota</taxon>
        <taxon>Pezizomycotina</taxon>
        <taxon>Sordariomycetes</taxon>
        <taxon>Hypocreomycetidae</taxon>
        <taxon>Glomerellales</taxon>
        <taxon>Glomerellaceae</taxon>
        <taxon>Colletotrichum</taxon>
    </lineage>
</organism>
<dbReference type="EMBL" id="MJBS01000003">
    <property type="protein sequence ID" value="OHF04314.1"/>
    <property type="molecule type" value="Genomic_DNA"/>
</dbReference>
<dbReference type="RefSeq" id="XP_022481449.1">
    <property type="nucleotide sequence ID" value="XM_022612310.1"/>
</dbReference>
<keyword evidence="2 7" id="KW-0812">Transmembrane</keyword>
<evidence type="ECO:0000256" key="1">
    <source>
        <dbReference type="ARBA" id="ARBA00004141"/>
    </source>
</evidence>
<feature type="compositionally biased region" description="Polar residues" evidence="6">
    <location>
        <begin position="600"/>
        <end position="636"/>
    </location>
</feature>
<evidence type="ECO:0000256" key="2">
    <source>
        <dbReference type="ARBA" id="ARBA00022692"/>
    </source>
</evidence>
<proteinExistence type="predicted"/>
<dbReference type="InterPro" id="IPR002523">
    <property type="entry name" value="MgTranspt_CorA/ZnTranspt_ZntB"/>
</dbReference>
<dbReference type="STRING" id="1209926.A0A1G4BSB3"/>
<evidence type="ECO:0000313" key="10">
    <source>
        <dbReference type="Proteomes" id="UP000176998"/>
    </source>
</evidence>
<keyword evidence="5" id="KW-0175">Coiled coil</keyword>
<feature type="region of interest" description="Disordered" evidence="6">
    <location>
        <begin position="1"/>
        <end position="48"/>
    </location>
</feature>
<dbReference type="OrthoDB" id="5430750at2759"/>
<reference evidence="9 10" key="1">
    <citation type="submission" date="2016-09" db="EMBL/GenBank/DDBJ databases">
        <authorList>
            <person name="Capua I."/>
            <person name="De Benedictis P."/>
            <person name="Joannis T."/>
            <person name="Lombin L.H."/>
            <person name="Cattoli G."/>
        </authorList>
    </citation>
    <scope>NUCLEOTIDE SEQUENCE [LARGE SCALE GENOMIC DNA]</scope>
    <source>
        <strain evidence="9 10">IMI 309357</strain>
    </source>
</reference>
<evidence type="ECO:0000256" key="4">
    <source>
        <dbReference type="ARBA" id="ARBA00023136"/>
    </source>
</evidence>
<dbReference type="Pfam" id="PF26118">
    <property type="entry name" value="DUF8035"/>
    <property type="match status" value="1"/>
</dbReference>
<keyword evidence="3 7" id="KW-1133">Transmembrane helix</keyword>
<evidence type="ECO:0000259" key="8">
    <source>
        <dbReference type="Pfam" id="PF26118"/>
    </source>
</evidence>
<dbReference type="InterPro" id="IPR058348">
    <property type="entry name" value="DUF8035"/>
</dbReference>
<dbReference type="Proteomes" id="UP000176998">
    <property type="component" value="Unassembled WGS sequence"/>
</dbReference>
<comment type="subcellular location">
    <subcellularLocation>
        <location evidence="1">Membrane</location>
        <topology evidence="1">Multi-pass membrane protein</topology>
    </subcellularLocation>
</comment>
<feature type="transmembrane region" description="Helical" evidence="7">
    <location>
        <begin position="1230"/>
        <end position="1253"/>
    </location>
</feature>
<dbReference type="GO" id="GO:0046873">
    <property type="term" value="F:metal ion transmembrane transporter activity"/>
    <property type="evidence" value="ECO:0007669"/>
    <property type="project" value="InterPro"/>
</dbReference>
<keyword evidence="4 7" id="KW-0472">Membrane</keyword>
<dbReference type="GO" id="GO:0016020">
    <property type="term" value="C:membrane"/>
    <property type="evidence" value="ECO:0007669"/>
    <property type="project" value="UniProtKB-SubCell"/>
</dbReference>
<evidence type="ECO:0000256" key="5">
    <source>
        <dbReference type="SAM" id="Coils"/>
    </source>
</evidence>
<keyword evidence="10" id="KW-1185">Reference proteome</keyword>
<protein>
    <recommendedName>
        <fullName evidence="8">DUF8035 domain-containing protein</fullName>
    </recommendedName>
</protein>
<feature type="coiled-coil region" evidence="5">
    <location>
        <begin position="1121"/>
        <end position="1148"/>
    </location>
</feature>
<dbReference type="GeneID" id="34553820"/>
<comment type="caution">
    <text evidence="9">The sequence shown here is derived from an EMBL/GenBank/DDBJ whole genome shotgun (WGS) entry which is preliminary data.</text>
</comment>
<accession>A0A1G4BSB3</accession>
<evidence type="ECO:0000313" key="9">
    <source>
        <dbReference type="EMBL" id="OHF04314.1"/>
    </source>
</evidence>
<gene>
    <name evidence="9" type="ORF">CORC01_00653</name>
</gene>
<dbReference type="InterPro" id="IPR045863">
    <property type="entry name" value="CorA_TM1_TM2"/>
</dbReference>
<dbReference type="Gene3D" id="1.20.58.340">
    <property type="entry name" value="Magnesium transport protein CorA, transmembrane region"/>
    <property type="match status" value="1"/>
</dbReference>